<proteinExistence type="predicted"/>
<dbReference type="Gene3D" id="1.10.220.150">
    <property type="entry name" value="Arf GTPase activating protein"/>
    <property type="match status" value="1"/>
</dbReference>
<feature type="region of interest" description="Disordered" evidence="6">
    <location>
        <begin position="336"/>
        <end position="375"/>
    </location>
</feature>
<protein>
    <submittedName>
        <fullName evidence="8">Unnamed protein product</fullName>
    </submittedName>
</protein>
<dbReference type="InterPro" id="IPR038508">
    <property type="entry name" value="ArfGAP_dom_sf"/>
</dbReference>
<dbReference type="SUPFAM" id="SSF57863">
    <property type="entry name" value="ArfGap/RecO-like zinc finger"/>
    <property type="match status" value="1"/>
</dbReference>
<evidence type="ECO:0000256" key="2">
    <source>
        <dbReference type="ARBA" id="ARBA00022723"/>
    </source>
</evidence>
<name>A0A9W6YZB5_AMBMO</name>
<dbReference type="CDD" id="cd08830">
    <property type="entry name" value="ArfGap_ArfGap1"/>
    <property type="match status" value="1"/>
</dbReference>
<evidence type="ECO:0000256" key="4">
    <source>
        <dbReference type="ARBA" id="ARBA00022833"/>
    </source>
</evidence>
<dbReference type="PRINTS" id="PR00405">
    <property type="entry name" value="REVINTRACTNG"/>
</dbReference>
<evidence type="ECO:0000256" key="6">
    <source>
        <dbReference type="SAM" id="MobiDB-lite"/>
    </source>
</evidence>
<sequence length="375" mass="40939">MAGDWTVNPDTRRKLLAIQKQHTNKRCFDCNAPNPQWSSPKFGIFICLECAGVHRGLGVHISFVRSITMDQFKPDEVSRMEKGGNEKCAQYFESHGLDLTLPAKQKYDNYVAEDYKSYLTAVVEGTESEFKEPDHTGKFLPTKSQLTDPNVNAAASARLGSRITSDSVSSSAPGSGRGTPSAGDIPTKVQNESYFSKLGMVNDSRPTDLKPSEGGKYQGFGSTPAPSAPKQGGSLAGFTVDAFQNDPLGTLTKGWGLFSTSVAKSVKEVNDSVIQPGMKQLAEQDYTIQAKRAMEQFGQKVQTTGRSIQQQIDASQHNGQRNSEYGRLFDDVGEAHNDGVTPAFGLQKPKEKTKLPGLGNKAPKKDKWADDWDNF</sequence>
<feature type="compositionally biased region" description="Low complexity" evidence="6">
    <location>
        <begin position="165"/>
        <end position="174"/>
    </location>
</feature>
<dbReference type="FunFam" id="1.10.220.150:FF:000014">
    <property type="entry name" value="ADP-ribosylation factor GTPase-activating protein"/>
    <property type="match status" value="1"/>
</dbReference>
<feature type="compositionally biased region" description="Basic and acidic residues" evidence="6">
    <location>
        <begin position="363"/>
        <end position="375"/>
    </location>
</feature>
<dbReference type="OrthoDB" id="983479at2759"/>
<evidence type="ECO:0000313" key="9">
    <source>
        <dbReference type="Proteomes" id="UP001165063"/>
    </source>
</evidence>
<keyword evidence="4" id="KW-0862">Zinc</keyword>
<dbReference type="EMBL" id="BSXU01001563">
    <property type="protein sequence ID" value="GMG28786.1"/>
    <property type="molecule type" value="Genomic_DNA"/>
</dbReference>
<dbReference type="GO" id="GO:0008270">
    <property type="term" value="F:zinc ion binding"/>
    <property type="evidence" value="ECO:0007669"/>
    <property type="project" value="UniProtKB-KW"/>
</dbReference>
<dbReference type="InterPro" id="IPR037278">
    <property type="entry name" value="ARFGAP/RecO"/>
</dbReference>
<dbReference type="PANTHER" id="PTHR46395">
    <property type="entry name" value="ADP-RIBOSYLATION FACTOR GTPASE-ACTIVATING PROTEIN 1"/>
    <property type="match status" value="1"/>
</dbReference>
<evidence type="ECO:0000256" key="3">
    <source>
        <dbReference type="ARBA" id="ARBA00022771"/>
    </source>
</evidence>
<evidence type="ECO:0000259" key="7">
    <source>
        <dbReference type="PROSITE" id="PS50115"/>
    </source>
</evidence>
<dbReference type="GO" id="GO:0030100">
    <property type="term" value="P:regulation of endocytosis"/>
    <property type="evidence" value="ECO:0007669"/>
    <property type="project" value="TreeGrafter"/>
</dbReference>
<gene>
    <name evidence="8" type="ORF">Amon01_000362900</name>
</gene>
<dbReference type="PANTHER" id="PTHR46395:SF1">
    <property type="entry name" value="ADP-RIBOSYLATION FACTOR GTPASE-ACTIVATING PROTEIN 1"/>
    <property type="match status" value="1"/>
</dbReference>
<evidence type="ECO:0000256" key="1">
    <source>
        <dbReference type="ARBA" id="ARBA00022468"/>
    </source>
</evidence>
<dbReference type="InterPro" id="IPR001164">
    <property type="entry name" value="ArfGAP_dom"/>
</dbReference>
<dbReference type="Pfam" id="PF01412">
    <property type="entry name" value="ArfGap"/>
    <property type="match status" value="1"/>
</dbReference>
<dbReference type="GO" id="GO:0005096">
    <property type="term" value="F:GTPase activator activity"/>
    <property type="evidence" value="ECO:0007669"/>
    <property type="project" value="UniProtKB-KW"/>
</dbReference>
<dbReference type="Proteomes" id="UP001165063">
    <property type="component" value="Unassembled WGS sequence"/>
</dbReference>
<dbReference type="GO" id="GO:0000139">
    <property type="term" value="C:Golgi membrane"/>
    <property type="evidence" value="ECO:0007669"/>
    <property type="project" value="TreeGrafter"/>
</dbReference>
<comment type="caution">
    <text evidence="8">The sequence shown here is derived from an EMBL/GenBank/DDBJ whole genome shotgun (WGS) entry which is preliminary data.</text>
</comment>
<dbReference type="AlphaFoldDB" id="A0A9W6YZB5"/>
<organism evidence="8 9">
    <name type="scientific">Ambrosiozyma monospora</name>
    <name type="common">Yeast</name>
    <name type="synonym">Endomycopsis monosporus</name>
    <dbReference type="NCBI Taxonomy" id="43982"/>
    <lineage>
        <taxon>Eukaryota</taxon>
        <taxon>Fungi</taxon>
        <taxon>Dikarya</taxon>
        <taxon>Ascomycota</taxon>
        <taxon>Saccharomycotina</taxon>
        <taxon>Pichiomycetes</taxon>
        <taxon>Pichiales</taxon>
        <taxon>Pichiaceae</taxon>
        <taxon>Ambrosiozyma</taxon>
    </lineage>
</organism>
<dbReference type="PROSITE" id="PS50115">
    <property type="entry name" value="ARFGAP"/>
    <property type="match status" value="1"/>
</dbReference>
<dbReference type="SMART" id="SM00105">
    <property type="entry name" value="ArfGap"/>
    <property type="match status" value="1"/>
</dbReference>
<keyword evidence="1" id="KW-0343">GTPase activation</keyword>
<evidence type="ECO:0000256" key="5">
    <source>
        <dbReference type="PROSITE-ProRule" id="PRU00288"/>
    </source>
</evidence>
<keyword evidence="2" id="KW-0479">Metal-binding</keyword>
<dbReference type="GO" id="GO:0032012">
    <property type="term" value="P:regulation of ARF protein signal transduction"/>
    <property type="evidence" value="ECO:0007669"/>
    <property type="project" value="TreeGrafter"/>
</dbReference>
<accession>A0A9W6YZB5</accession>
<feature type="region of interest" description="Disordered" evidence="6">
    <location>
        <begin position="159"/>
        <end position="187"/>
    </location>
</feature>
<reference evidence="8" key="1">
    <citation type="submission" date="2023-04" db="EMBL/GenBank/DDBJ databases">
        <title>Ambrosiozyma monospora NBRC 1965.</title>
        <authorList>
            <person name="Ichikawa N."/>
            <person name="Sato H."/>
            <person name="Tonouchi N."/>
        </authorList>
    </citation>
    <scope>NUCLEOTIDE SEQUENCE</scope>
    <source>
        <strain evidence="8">NBRC 1965</strain>
    </source>
</reference>
<evidence type="ECO:0000313" key="8">
    <source>
        <dbReference type="EMBL" id="GMG28786.1"/>
    </source>
</evidence>
<keyword evidence="3 5" id="KW-0863">Zinc-finger</keyword>
<keyword evidence="9" id="KW-1185">Reference proteome</keyword>
<feature type="domain" description="Arf-GAP" evidence="7">
    <location>
        <begin position="12"/>
        <end position="128"/>
    </location>
</feature>